<reference evidence="2 3" key="1">
    <citation type="submission" date="2021-08" db="EMBL/GenBank/DDBJ databases">
        <title>Genomic Architecture of Streptomyces flavotricini NGL1 and Streptomyces erythrochromogenes HMS4 With Differential Plant Beneficial attributes and laccase production capabilities.</title>
        <authorList>
            <person name="Salwan R."/>
            <person name="Kaur R."/>
            <person name="Sharma V."/>
        </authorList>
    </citation>
    <scope>NUCLEOTIDE SEQUENCE [LARGE SCALE GENOMIC DNA]</scope>
    <source>
        <strain evidence="2 3">NGL1</strain>
    </source>
</reference>
<evidence type="ECO:0000256" key="1">
    <source>
        <dbReference type="SAM" id="MobiDB-lite"/>
    </source>
</evidence>
<dbReference type="Proteomes" id="UP001520654">
    <property type="component" value="Unassembled WGS sequence"/>
</dbReference>
<dbReference type="EMBL" id="JAINUL010000001">
    <property type="protein sequence ID" value="MCC0094855.1"/>
    <property type="molecule type" value="Genomic_DNA"/>
</dbReference>
<comment type="caution">
    <text evidence="2">The sequence shown here is derived from an EMBL/GenBank/DDBJ whole genome shotgun (WGS) entry which is preliminary data.</text>
</comment>
<keyword evidence="3" id="KW-1185">Reference proteome</keyword>
<feature type="region of interest" description="Disordered" evidence="1">
    <location>
        <begin position="1"/>
        <end position="50"/>
    </location>
</feature>
<gene>
    <name evidence="2" type="ORF">K7B10_08670</name>
</gene>
<feature type="compositionally biased region" description="Low complexity" evidence="1">
    <location>
        <begin position="28"/>
        <end position="41"/>
    </location>
</feature>
<evidence type="ECO:0000313" key="2">
    <source>
        <dbReference type="EMBL" id="MCC0094855.1"/>
    </source>
</evidence>
<proteinExistence type="predicted"/>
<protein>
    <recommendedName>
        <fullName evidence="4">Polyprenyl synthetase</fullName>
    </recommendedName>
</protein>
<sequence length="134" mass="14342">MSQTGHERPRQPGQSAQHEQPGQHERSGQPGPAAQPGPEQGSTPGSPPVTLELLTLLAAGVADLALEQLRQSADRAQEVLRRSDLRELLTDGVVELRKRGELATRRSGAGAENHLEAMARRAAERVASEGHPRA</sequence>
<feature type="compositionally biased region" description="Basic and acidic residues" evidence="1">
    <location>
        <begin position="1"/>
        <end position="10"/>
    </location>
</feature>
<dbReference type="RefSeq" id="WP_229335456.1">
    <property type="nucleotide sequence ID" value="NZ_JAINUL010000001.1"/>
</dbReference>
<evidence type="ECO:0000313" key="3">
    <source>
        <dbReference type="Proteomes" id="UP001520654"/>
    </source>
</evidence>
<evidence type="ECO:0008006" key="4">
    <source>
        <dbReference type="Google" id="ProtNLM"/>
    </source>
</evidence>
<name>A0ABS8E188_9ACTN</name>
<accession>A0ABS8E188</accession>
<organism evidence="2 3">
    <name type="scientific">Streptomyces flavotricini</name>
    <dbReference type="NCBI Taxonomy" id="66888"/>
    <lineage>
        <taxon>Bacteria</taxon>
        <taxon>Bacillati</taxon>
        <taxon>Actinomycetota</taxon>
        <taxon>Actinomycetes</taxon>
        <taxon>Kitasatosporales</taxon>
        <taxon>Streptomycetaceae</taxon>
        <taxon>Streptomyces</taxon>
    </lineage>
</organism>